<reference evidence="2" key="2">
    <citation type="submission" date="2025-09" db="UniProtKB">
        <authorList>
            <consortium name="Ensembl"/>
        </authorList>
    </citation>
    <scope>IDENTIFICATION</scope>
</reference>
<reference evidence="2" key="1">
    <citation type="submission" date="2025-08" db="UniProtKB">
        <authorList>
            <consortium name="Ensembl"/>
        </authorList>
    </citation>
    <scope>IDENTIFICATION</scope>
</reference>
<dbReference type="AlphaFoldDB" id="A0A8C7L9C5"/>
<evidence type="ECO:0000313" key="2">
    <source>
        <dbReference type="Ensembl" id="ENSOKIP00005113629.1"/>
    </source>
</evidence>
<sequence>EKDRGTHKDGGTHGQREKDRRTHGQREKNRRTHGQREKDRRTHGQRERWGDSWTERKMGGLMDREKDGGTHGQREKNRRTHGQRAGQNGYGQRGSLRQYTLAQNPLQTLCLLSCSPLSLSRAEKRSSQVAVDFSKASCLFSSFSTSFIVCPRSLLATYGS</sequence>
<protein>
    <submittedName>
        <fullName evidence="2">Uncharacterized protein</fullName>
    </submittedName>
</protein>
<keyword evidence="3" id="KW-1185">Reference proteome</keyword>
<name>A0A8C7L9C5_ONCKI</name>
<dbReference type="Ensembl" id="ENSOKIT00005121583.1">
    <property type="protein sequence ID" value="ENSOKIP00005113629.1"/>
    <property type="gene ID" value="ENSOKIG00005049381.1"/>
</dbReference>
<evidence type="ECO:0000313" key="3">
    <source>
        <dbReference type="Proteomes" id="UP000694557"/>
    </source>
</evidence>
<evidence type="ECO:0000256" key="1">
    <source>
        <dbReference type="SAM" id="MobiDB-lite"/>
    </source>
</evidence>
<feature type="region of interest" description="Disordered" evidence="1">
    <location>
        <begin position="1"/>
        <end position="94"/>
    </location>
</feature>
<organism evidence="2 3">
    <name type="scientific">Oncorhynchus kisutch</name>
    <name type="common">Coho salmon</name>
    <name type="synonym">Salmo kisutch</name>
    <dbReference type="NCBI Taxonomy" id="8019"/>
    <lineage>
        <taxon>Eukaryota</taxon>
        <taxon>Metazoa</taxon>
        <taxon>Chordata</taxon>
        <taxon>Craniata</taxon>
        <taxon>Vertebrata</taxon>
        <taxon>Euteleostomi</taxon>
        <taxon>Actinopterygii</taxon>
        <taxon>Neopterygii</taxon>
        <taxon>Teleostei</taxon>
        <taxon>Protacanthopterygii</taxon>
        <taxon>Salmoniformes</taxon>
        <taxon>Salmonidae</taxon>
        <taxon>Salmoninae</taxon>
        <taxon>Oncorhynchus</taxon>
    </lineage>
</organism>
<feature type="compositionally biased region" description="Basic and acidic residues" evidence="1">
    <location>
        <begin position="34"/>
        <end position="75"/>
    </location>
</feature>
<proteinExistence type="predicted"/>
<accession>A0A8C7L9C5</accession>
<feature type="compositionally biased region" description="Basic and acidic residues" evidence="1">
    <location>
        <begin position="1"/>
        <end position="27"/>
    </location>
</feature>
<dbReference type="Proteomes" id="UP000694557">
    <property type="component" value="Unassembled WGS sequence"/>
</dbReference>